<dbReference type="GO" id="GO:0005576">
    <property type="term" value="C:extracellular region"/>
    <property type="evidence" value="ECO:0007669"/>
    <property type="project" value="UniProtKB-SubCell"/>
</dbReference>
<dbReference type="PROSITE" id="PS51910">
    <property type="entry name" value="GH18_2"/>
    <property type="match status" value="1"/>
</dbReference>
<evidence type="ECO:0000256" key="5">
    <source>
        <dbReference type="ARBA" id="ARBA00022729"/>
    </source>
</evidence>
<dbReference type="InterPro" id="IPR029070">
    <property type="entry name" value="Chitinase_insertion_sf"/>
</dbReference>
<organism evidence="9">
    <name type="scientific">Timema poppense</name>
    <name type="common">Walking stick</name>
    <dbReference type="NCBI Taxonomy" id="170557"/>
    <lineage>
        <taxon>Eukaryota</taxon>
        <taxon>Metazoa</taxon>
        <taxon>Ecdysozoa</taxon>
        <taxon>Arthropoda</taxon>
        <taxon>Hexapoda</taxon>
        <taxon>Insecta</taxon>
        <taxon>Pterygota</taxon>
        <taxon>Neoptera</taxon>
        <taxon>Polyneoptera</taxon>
        <taxon>Phasmatodea</taxon>
        <taxon>Timematodea</taxon>
        <taxon>Timematoidea</taxon>
        <taxon>Timematidae</taxon>
        <taxon>Timema</taxon>
    </lineage>
</organism>
<keyword evidence="4" id="KW-0964">Secreted</keyword>
<evidence type="ECO:0000256" key="2">
    <source>
        <dbReference type="ARBA" id="ARBA00004613"/>
    </source>
</evidence>
<dbReference type="GO" id="GO:0008061">
    <property type="term" value="F:chitin binding"/>
    <property type="evidence" value="ECO:0007669"/>
    <property type="project" value="InterPro"/>
</dbReference>
<evidence type="ECO:0000256" key="7">
    <source>
        <dbReference type="ARBA" id="ARBA00040976"/>
    </source>
</evidence>
<evidence type="ECO:0000256" key="1">
    <source>
        <dbReference type="ARBA" id="ARBA00004371"/>
    </source>
</evidence>
<dbReference type="InterPro" id="IPR017853">
    <property type="entry name" value="GH"/>
</dbReference>
<keyword evidence="6" id="KW-0458">Lysosome</keyword>
<evidence type="ECO:0000313" key="9">
    <source>
        <dbReference type="EMBL" id="CAD7402961.1"/>
    </source>
</evidence>
<evidence type="ECO:0000256" key="4">
    <source>
        <dbReference type="ARBA" id="ARBA00022525"/>
    </source>
</evidence>
<dbReference type="InterPro" id="IPR011583">
    <property type="entry name" value="Chitinase_II/V-like_cat"/>
</dbReference>
<dbReference type="Pfam" id="PF00704">
    <property type="entry name" value="Glyco_hydro_18"/>
    <property type="match status" value="1"/>
</dbReference>
<evidence type="ECO:0000256" key="6">
    <source>
        <dbReference type="ARBA" id="ARBA00023228"/>
    </source>
</evidence>
<comment type="subcellular location">
    <subcellularLocation>
        <location evidence="1">Lysosome</location>
    </subcellularLocation>
    <subcellularLocation>
        <location evidence="2">Secreted</location>
    </subcellularLocation>
</comment>
<dbReference type="AlphaFoldDB" id="A0A7R9CWR6"/>
<evidence type="ECO:0000259" key="8">
    <source>
        <dbReference type="PROSITE" id="PS51910"/>
    </source>
</evidence>
<dbReference type="SMART" id="SM00636">
    <property type="entry name" value="Glyco_18"/>
    <property type="match status" value="1"/>
</dbReference>
<dbReference type="SUPFAM" id="SSF51445">
    <property type="entry name" value="(Trans)glycosidases"/>
    <property type="match status" value="1"/>
</dbReference>
<dbReference type="PANTHER" id="PTHR46066:SF2">
    <property type="entry name" value="CHITINASE DOMAIN-CONTAINING PROTEIN 1"/>
    <property type="match status" value="1"/>
</dbReference>
<dbReference type="CDD" id="cd02876">
    <property type="entry name" value="GH18_SI-CLP"/>
    <property type="match status" value="1"/>
</dbReference>
<dbReference type="GO" id="GO:0012505">
    <property type="term" value="C:endomembrane system"/>
    <property type="evidence" value="ECO:0007669"/>
    <property type="project" value="TreeGrafter"/>
</dbReference>
<keyword evidence="5" id="KW-0732">Signal</keyword>
<reference evidence="9" key="1">
    <citation type="submission" date="2020-11" db="EMBL/GenBank/DDBJ databases">
        <authorList>
            <person name="Tran Van P."/>
        </authorList>
    </citation>
    <scope>NUCLEOTIDE SEQUENCE</scope>
</reference>
<dbReference type="GO" id="GO:0005975">
    <property type="term" value="P:carbohydrate metabolic process"/>
    <property type="evidence" value="ECO:0007669"/>
    <property type="project" value="InterPro"/>
</dbReference>
<evidence type="ECO:0000256" key="3">
    <source>
        <dbReference type="ARBA" id="ARBA00009336"/>
    </source>
</evidence>
<dbReference type="PANTHER" id="PTHR46066">
    <property type="entry name" value="CHITINASE DOMAIN-CONTAINING PROTEIN 1 FAMILY MEMBER"/>
    <property type="match status" value="1"/>
</dbReference>
<protein>
    <recommendedName>
        <fullName evidence="7">Chitinase domain-containing protein 1</fullName>
    </recommendedName>
</protein>
<name>A0A7R9CWR6_TIMPO</name>
<proteinExistence type="inferred from homology"/>
<comment type="similarity">
    <text evidence="3">Belongs to the glycosyl hydrolase 18 family.</text>
</comment>
<dbReference type="GO" id="GO:0070492">
    <property type="term" value="F:oligosaccharide binding"/>
    <property type="evidence" value="ECO:0007669"/>
    <property type="project" value="TreeGrafter"/>
</dbReference>
<sequence length="294" mass="33920">MANIFVQKFNFISPVWLRIHRQGHEYIVTGTNDIDESWMNGLRSSNKQLSIVPRVLFENWSSDDYSFIMSYSEEITKLSNSIVKVAKKWKFNGIVLEVWSQIAQRFNAEKVKLVSSIAHKLRSENLVTVLVVPPSDERQPEIFGRNHFNQLADVVEAFSLMTYDFSSPQRPGPNSPLQWAQNCVIKLVPFSEDPRRAKILLGMNFYGYDYTLNGGGPVINHQYISLLKDLDDTLKYDDTSEEHYFELKSDEGKHMVFYPTLFSIQKRIDLAVELGTGIAIWELGQGLNYFYDLL</sequence>
<feature type="domain" description="GH18" evidence="8">
    <location>
        <begin position="1"/>
        <end position="294"/>
    </location>
</feature>
<accession>A0A7R9CWR6</accession>
<dbReference type="EMBL" id="OD001730">
    <property type="protein sequence ID" value="CAD7402961.1"/>
    <property type="molecule type" value="Genomic_DNA"/>
</dbReference>
<gene>
    <name evidence="9" type="ORF">TPSB3V08_LOCUS3829</name>
</gene>
<dbReference type="GO" id="GO:0005764">
    <property type="term" value="C:lysosome"/>
    <property type="evidence" value="ECO:0007669"/>
    <property type="project" value="UniProtKB-SubCell"/>
</dbReference>
<dbReference type="InterPro" id="IPR001223">
    <property type="entry name" value="Glyco_hydro18_cat"/>
</dbReference>
<dbReference type="Gene3D" id="3.10.50.10">
    <property type="match status" value="1"/>
</dbReference>
<dbReference type="Gene3D" id="3.20.20.80">
    <property type="entry name" value="Glycosidases"/>
    <property type="match status" value="1"/>
</dbReference>
<dbReference type="FunFam" id="3.10.50.10:FF:000002">
    <property type="entry name" value="Chitinase domain-containing protein 1"/>
    <property type="match status" value="1"/>
</dbReference>